<feature type="compositionally biased region" description="Basic and acidic residues" evidence="1">
    <location>
        <begin position="55"/>
        <end position="67"/>
    </location>
</feature>
<feature type="compositionally biased region" description="Basic and acidic residues" evidence="1">
    <location>
        <begin position="73"/>
        <end position="91"/>
    </location>
</feature>
<dbReference type="RefSeq" id="WP_066607392.1">
    <property type="nucleotide sequence ID" value="NZ_CP014230.1"/>
</dbReference>
<protein>
    <submittedName>
        <fullName evidence="2">Uncharacterized protein</fullName>
    </submittedName>
</protein>
<dbReference type="OrthoDB" id="5471646at2"/>
<gene>
    <name evidence="2" type="ORF">AXF15_11050</name>
</gene>
<keyword evidence="3" id="KW-1185">Reference proteome</keyword>
<dbReference type="KEGG" id="doa:AXF15_11050"/>
<evidence type="ECO:0000313" key="2">
    <source>
        <dbReference type="EMBL" id="AMD93584.1"/>
    </source>
</evidence>
<evidence type="ECO:0000313" key="3">
    <source>
        <dbReference type="Proteomes" id="UP000063964"/>
    </source>
</evidence>
<name>A0A0X8JRD5_9BACT</name>
<feature type="compositionally biased region" description="Basic residues" evidence="1">
    <location>
        <begin position="44"/>
        <end position="54"/>
    </location>
</feature>
<reference evidence="3" key="1">
    <citation type="submission" date="2016-02" db="EMBL/GenBank/DDBJ databases">
        <authorList>
            <person name="Holder M.E."/>
            <person name="Ajami N.J."/>
            <person name="Petrosino J.F."/>
        </authorList>
    </citation>
    <scope>NUCLEOTIDE SEQUENCE [LARGE SCALE GENOMIC DNA]</scope>
    <source>
        <strain evidence="3">DSM 12838</strain>
    </source>
</reference>
<dbReference type="STRING" id="888061.AXF15_11050"/>
<dbReference type="AlphaFoldDB" id="A0A0X8JRD5"/>
<accession>A0A0X8JRD5</accession>
<sequence>MMVSNLDLSTLIAQIPEAQRIQMAQIAHPEAQQALAGELMLRRQRQNRKRVRKTRACDMDSRIHDDDQNAEPRAGERRSGQTPDDKPERDQGLLIDTTV</sequence>
<evidence type="ECO:0000256" key="1">
    <source>
        <dbReference type="SAM" id="MobiDB-lite"/>
    </source>
</evidence>
<dbReference type="Proteomes" id="UP000063964">
    <property type="component" value="Chromosome"/>
</dbReference>
<dbReference type="EMBL" id="CP014230">
    <property type="protein sequence ID" value="AMD93584.1"/>
    <property type="molecule type" value="Genomic_DNA"/>
</dbReference>
<feature type="region of interest" description="Disordered" evidence="1">
    <location>
        <begin position="44"/>
        <end position="99"/>
    </location>
</feature>
<proteinExistence type="predicted"/>
<organism evidence="2 3">
    <name type="scientific">Desulfomicrobium orale DSM 12838</name>
    <dbReference type="NCBI Taxonomy" id="888061"/>
    <lineage>
        <taxon>Bacteria</taxon>
        <taxon>Pseudomonadati</taxon>
        <taxon>Thermodesulfobacteriota</taxon>
        <taxon>Desulfovibrionia</taxon>
        <taxon>Desulfovibrionales</taxon>
        <taxon>Desulfomicrobiaceae</taxon>
        <taxon>Desulfomicrobium</taxon>
    </lineage>
</organism>